<gene>
    <name evidence="1" type="ORF">MetexDRAFT_0427</name>
</gene>
<organism evidence="1 2">
    <name type="scientific">Methylorubrum extorquens DSM 13060</name>
    <dbReference type="NCBI Taxonomy" id="882800"/>
    <lineage>
        <taxon>Bacteria</taxon>
        <taxon>Pseudomonadati</taxon>
        <taxon>Pseudomonadota</taxon>
        <taxon>Alphaproteobacteria</taxon>
        <taxon>Hyphomicrobiales</taxon>
        <taxon>Methylobacteriaceae</taxon>
        <taxon>Methylorubrum</taxon>
    </lineage>
</organism>
<proteinExistence type="predicted"/>
<dbReference type="Proteomes" id="UP000004382">
    <property type="component" value="Unassembled WGS sequence"/>
</dbReference>
<evidence type="ECO:0000313" key="1">
    <source>
        <dbReference type="EMBL" id="EHP94738.1"/>
    </source>
</evidence>
<protein>
    <submittedName>
        <fullName evidence="1">Uncharacterized protein</fullName>
    </submittedName>
</protein>
<name>H1KCR5_METEX</name>
<dbReference type="EMBL" id="AGJK01000005">
    <property type="protein sequence ID" value="EHP94738.1"/>
    <property type="molecule type" value="Genomic_DNA"/>
</dbReference>
<sequence length="37" mass="4286">MYGQRKDMSNDHVDGACALFAGRTFHDRARCRGVRMR</sequence>
<dbReference type="AlphaFoldDB" id="H1KCR5"/>
<accession>H1KCR5</accession>
<evidence type="ECO:0000313" key="2">
    <source>
        <dbReference type="Proteomes" id="UP000004382"/>
    </source>
</evidence>
<reference evidence="1 2" key="1">
    <citation type="submission" date="2011-09" db="EMBL/GenBank/DDBJ databases">
        <title>The draft genome of Methylobacterium extorquens DSM 13060.</title>
        <authorList>
            <consortium name="US DOE Joint Genome Institute (JGI-PGF)"/>
            <person name="Lucas S."/>
            <person name="Han J."/>
            <person name="Lapidus A."/>
            <person name="Cheng J.-F."/>
            <person name="Goodwin L."/>
            <person name="Pitluck S."/>
            <person name="Peters L."/>
            <person name="Land M.L."/>
            <person name="Hauser L."/>
            <person name="Koskimaki J."/>
            <person name="Halonen O."/>
            <person name="Pirttila A."/>
            <person name="Frank C."/>
            <person name="Woyke T.J."/>
        </authorList>
    </citation>
    <scope>NUCLEOTIDE SEQUENCE [LARGE SCALE GENOMIC DNA]</scope>
    <source>
        <strain evidence="1 2">DSM 13060</strain>
    </source>
</reference>
<comment type="caution">
    <text evidence="1">The sequence shown here is derived from an EMBL/GenBank/DDBJ whole genome shotgun (WGS) entry which is preliminary data.</text>
</comment>